<dbReference type="PATRIC" id="fig|449.7.peg.633"/>
<reference evidence="8" key="1">
    <citation type="submission" date="2014-09" db="EMBL/GenBank/DDBJ databases">
        <authorList>
            <person name="Gomez-Valero L."/>
        </authorList>
    </citation>
    <scope>NUCLEOTIDE SEQUENCE [LARGE SCALE GENOMIC DNA]</scope>
    <source>
        <strain evidence="8">ATCC35250</strain>
    </source>
</reference>
<dbReference type="AlphaFoldDB" id="A0A0A8UUK0"/>
<dbReference type="KEGG" id="lha:LHA_1416"/>
<evidence type="ECO:0000313" key="8">
    <source>
        <dbReference type="Proteomes" id="UP000032803"/>
    </source>
</evidence>
<keyword evidence="8" id="KW-1185">Reference proteome</keyword>
<dbReference type="SUPFAM" id="SSF46626">
    <property type="entry name" value="Cytochrome c"/>
    <property type="match status" value="1"/>
</dbReference>
<dbReference type="OrthoDB" id="9814708at2"/>
<keyword evidence="2 4" id="KW-0479">Metal-binding</keyword>
<gene>
    <name evidence="7" type="ORF">LHA_1416</name>
</gene>
<dbReference type="Gene3D" id="1.10.760.10">
    <property type="entry name" value="Cytochrome c-like domain"/>
    <property type="match status" value="1"/>
</dbReference>
<evidence type="ECO:0000313" key="7">
    <source>
        <dbReference type="EMBL" id="CEK10459.1"/>
    </source>
</evidence>
<dbReference type="EMBL" id="LN681225">
    <property type="protein sequence ID" value="CEK10459.1"/>
    <property type="molecule type" value="Genomic_DNA"/>
</dbReference>
<name>A0A0A8UUK0_LEGHA</name>
<dbReference type="STRING" id="449.LHA_1416"/>
<proteinExistence type="predicted"/>
<feature type="chain" id="PRO_5009754344" description="Cytochrome c domain-containing protein" evidence="5">
    <location>
        <begin position="23"/>
        <end position="135"/>
    </location>
</feature>
<sequence>MYFISRLIVILLACLFFVPTQAATHHPQDFLKSIHSKPDEGEQIVDHFCANCHAVKPMIAIGAPRIGQQQDWKIRFNQGAKRLFQHTEEGFNAMPPRGGCFECSDEQLFLAIVAMLPSDLKKGFISELKVYKKNK</sequence>
<dbReference type="GO" id="GO:0009055">
    <property type="term" value="F:electron transfer activity"/>
    <property type="evidence" value="ECO:0007669"/>
    <property type="project" value="InterPro"/>
</dbReference>
<dbReference type="GO" id="GO:0046872">
    <property type="term" value="F:metal ion binding"/>
    <property type="evidence" value="ECO:0007669"/>
    <property type="project" value="UniProtKB-KW"/>
</dbReference>
<protein>
    <recommendedName>
        <fullName evidence="6">Cytochrome c domain-containing protein</fullName>
    </recommendedName>
</protein>
<dbReference type="Pfam" id="PF13442">
    <property type="entry name" value="Cytochrome_CBB3"/>
    <property type="match status" value="1"/>
</dbReference>
<dbReference type="PANTHER" id="PTHR40942">
    <property type="match status" value="1"/>
</dbReference>
<dbReference type="Proteomes" id="UP000032803">
    <property type="component" value="Chromosome I"/>
</dbReference>
<feature type="domain" description="Cytochrome c" evidence="6">
    <location>
        <begin position="36"/>
        <end position="117"/>
    </location>
</feature>
<dbReference type="RefSeq" id="WP_045105834.1">
    <property type="nucleotide sequence ID" value="NZ_LN681225.1"/>
</dbReference>
<keyword evidence="5" id="KW-0732">Signal</keyword>
<dbReference type="HOGENOM" id="CLU_082349_3_1_6"/>
<evidence type="ECO:0000256" key="1">
    <source>
        <dbReference type="ARBA" id="ARBA00022617"/>
    </source>
</evidence>
<keyword evidence="1 4" id="KW-0349">Heme</keyword>
<dbReference type="GO" id="GO:0020037">
    <property type="term" value="F:heme binding"/>
    <property type="evidence" value="ECO:0007669"/>
    <property type="project" value="InterPro"/>
</dbReference>
<dbReference type="InterPro" id="IPR036909">
    <property type="entry name" value="Cyt_c-like_dom_sf"/>
</dbReference>
<evidence type="ECO:0000256" key="3">
    <source>
        <dbReference type="ARBA" id="ARBA00023004"/>
    </source>
</evidence>
<feature type="signal peptide" evidence="5">
    <location>
        <begin position="1"/>
        <end position="22"/>
    </location>
</feature>
<evidence type="ECO:0000256" key="5">
    <source>
        <dbReference type="SAM" id="SignalP"/>
    </source>
</evidence>
<evidence type="ECO:0000256" key="2">
    <source>
        <dbReference type="ARBA" id="ARBA00022723"/>
    </source>
</evidence>
<dbReference type="PANTHER" id="PTHR40942:SF4">
    <property type="entry name" value="CYTOCHROME C5"/>
    <property type="match status" value="1"/>
</dbReference>
<evidence type="ECO:0000259" key="6">
    <source>
        <dbReference type="PROSITE" id="PS51007"/>
    </source>
</evidence>
<keyword evidence="3 4" id="KW-0408">Iron</keyword>
<accession>A0A0A8UUK0</accession>
<organism evidence="7 8">
    <name type="scientific">Legionella hackeliae</name>
    <dbReference type="NCBI Taxonomy" id="449"/>
    <lineage>
        <taxon>Bacteria</taxon>
        <taxon>Pseudomonadati</taxon>
        <taxon>Pseudomonadota</taxon>
        <taxon>Gammaproteobacteria</taxon>
        <taxon>Legionellales</taxon>
        <taxon>Legionellaceae</taxon>
        <taxon>Legionella</taxon>
    </lineage>
</organism>
<dbReference type="InterPro" id="IPR009056">
    <property type="entry name" value="Cyt_c-like_dom"/>
</dbReference>
<evidence type="ECO:0000256" key="4">
    <source>
        <dbReference type="PROSITE-ProRule" id="PRU00433"/>
    </source>
</evidence>
<dbReference type="PROSITE" id="PS51007">
    <property type="entry name" value="CYTC"/>
    <property type="match status" value="1"/>
</dbReference>